<reference evidence="1" key="1">
    <citation type="submission" date="2021-02" db="EMBL/GenBank/DDBJ databases">
        <title>Natronogracilivirga saccharolytica gen. nov. sp. nov. a new anaerobic, haloalkiliphilic carbohydrate-fermenting bacterium from soda lake and proposing of Cyclonatronumiaceae fam. nov. in the phylum Balneolaeota.</title>
        <authorList>
            <person name="Zhilina T.N."/>
            <person name="Sorokin D.Y."/>
            <person name="Zavarzina D.G."/>
            <person name="Toshchakov S.V."/>
            <person name="Kublanov I.V."/>
        </authorList>
    </citation>
    <scope>NUCLEOTIDE SEQUENCE</scope>
    <source>
        <strain evidence="1">Z-1702</strain>
    </source>
</reference>
<sequence length="170" mass="19456">MPLIIKEDPSQYPLPSEGLHHGVCVDAVDLGELDTPFGRKHKLSLIWELKEIDDDGSHYIVGKRYTWSLNEKANLRKDLERWRGGKFSPEQLQGGIDLEEFIGVNATLFITHNVTEERTFANVESILPFKNEKGELDPYQFESSGEYVRVIEREGYLKPEEYAESVNGSK</sequence>
<evidence type="ECO:0000313" key="2">
    <source>
        <dbReference type="Proteomes" id="UP000673975"/>
    </source>
</evidence>
<accession>A0A8J7RLD7</accession>
<protein>
    <submittedName>
        <fullName evidence="1">Uncharacterized protein</fullName>
    </submittedName>
</protein>
<gene>
    <name evidence="1" type="ORF">NATSA_09905</name>
</gene>
<dbReference type="InterPro" id="IPR059222">
    <property type="entry name" value="NGO0469-like"/>
</dbReference>
<dbReference type="AlphaFoldDB" id="A0A8J7RLD7"/>
<evidence type="ECO:0000313" key="1">
    <source>
        <dbReference type="EMBL" id="MBP3192975.1"/>
    </source>
</evidence>
<dbReference type="EMBL" id="JAFIDN010000007">
    <property type="protein sequence ID" value="MBP3192975.1"/>
    <property type="molecule type" value="Genomic_DNA"/>
</dbReference>
<dbReference type="Proteomes" id="UP000673975">
    <property type="component" value="Unassembled WGS sequence"/>
</dbReference>
<proteinExistence type="predicted"/>
<keyword evidence="2" id="KW-1185">Reference proteome</keyword>
<dbReference type="RefSeq" id="WP_210512176.1">
    <property type="nucleotide sequence ID" value="NZ_JAFIDN010000007.1"/>
</dbReference>
<comment type="caution">
    <text evidence="1">The sequence shown here is derived from an EMBL/GenBank/DDBJ whole genome shotgun (WGS) entry which is preliminary data.</text>
</comment>
<name>A0A8J7RLD7_9BACT</name>
<organism evidence="1 2">
    <name type="scientific">Natronogracilivirga saccharolytica</name>
    <dbReference type="NCBI Taxonomy" id="2812953"/>
    <lineage>
        <taxon>Bacteria</taxon>
        <taxon>Pseudomonadati</taxon>
        <taxon>Balneolota</taxon>
        <taxon>Balneolia</taxon>
        <taxon>Balneolales</taxon>
        <taxon>Cyclonatronaceae</taxon>
        <taxon>Natronogracilivirga</taxon>
    </lineage>
</organism>
<dbReference type="NCBIfam" id="NF046043">
    <property type="entry name" value="rep_init_NGO0469"/>
    <property type="match status" value="1"/>
</dbReference>